<dbReference type="Pfam" id="PF13561">
    <property type="entry name" value="adh_short_C2"/>
    <property type="match status" value="1"/>
</dbReference>
<gene>
    <name evidence="3" type="ORF">A3H15_02430</name>
</gene>
<dbReference type="PANTHER" id="PTHR42760">
    <property type="entry name" value="SHORT-CHAIN DEHYDROGENASES/REDUCTASES FAMILY MEMBER"/>
    <property type="match status" value="1"/>
</dbReference>
<name>A0A1F6FRD8_9BACT</name>
<reference evidence="3 4" key="1">
    <citation type="journal article" date="2016" name="Nat. Commun.">
        <title>Thousands of microbial genomes shed light on interconnected biogeochemical processes in an aquifer system.</title>
        <authorList>
            <person name="Anantharaman K."/>
            <person name="Brown C.T."/>
            <person name="Hug L.A."/>
            <person name="Sharon I."/>
            <person name="Castelle C.J."/>
            <person name="Probst A.J."/>
            <person name="Thomas B.C."/>
            <person name="Singh A."/>
            <person name="Wilkins M.J."/>
            <person name="Karaoz U."/>
            <person name="Brodie E.L."/>
            <person name="Williams K.H."/>
            <person name="Hubbard S.S."/>
            <person name="Banfield J.F."/>
        </authorList>
    </citation>
    <scope>NUCLEOTIDE SEQUENCE [LARGE SCALE GENOMIC DNA]</scope>
</reference>
<dbReference type="Gene3D" id="3.40.50.720">
    <property type="entry name" value="NAD(P)-binding Rossmann-like Domain"/>
    <property type="match status" value="1"/>
</dbReference>
<protein>
    <recommendedName>
        <fullName evidence="5">Short-chain dehydrogenase</fullName>
    </recommendedName>
</protein>
<dbReference type="InterPro" id="IPR002347">
    <property type="entry name" value="SDR_fam"/>
</dbReference>
<evidence type="ECO:0000256" key="2">
    <source>
        <dbReference type="ARBA" id="ARBA00023002"/>
    </source>
</evidence>
<dbReference type="EMBL" id="MFMO01000003">
    <property type="protein sequence ID" value="OGG88421.1"/>
    <property type="molecule type" value="Genomic_DNA"/>
</dbReference>
<comment type="similarity">
    <text evidence="1">Belongs to the short-chain dehydrogenases/reductases (SDR) family.</text>
</comment>
<evidence type="ECO:0008006" key="5">
    <source>
        <dbReference type="Google" id="ProtNLM"/>
    </source>
</evidence>
<dbReference type="FunFam" id="3.40.50.720:FF:000084">
    <property type="entry name" value="Short-chain dehydrogenase reductase"/>
    <property type="match status" value="1"/>
</dbReference>
<sequence>MNSYALSDKTVFITGALGQIGRAVALHLLSHGAFVYIGDKGKKISNDLEKNLRRATFKNFQYASIDVTNEKSIQTAHKKLARSIDILINCAGIGVYTPFEARSTEDLDKVYAVNLKGAILCSKVFSADMIKRKSGRIINFGSIYGIATPDFKIYGNSGRNSSEIYGATKAGVIHVTKYLAAYLAEHNILVNSISPGGVFNHQDPNFVRKYKAKTPLGRMAEPEDLTGLIAFLCSDDARYITGQNIAVDGGFTL</sequence>
<dbReference type="GO" id="GO:0016616">
    <property type="term" value="F:oxidoreductase activity, acting on the CH-OH group of donors, NAD or NADP as acceptor"/>
    <property type="evidence" value="ECO:0007669"/>
    <property type="project" value="TreeGrafter"/>
</dbReference>
<dbReference type="AlphaFoldDB" id="A0A1F6FRD8"/>
<dbReference type="PRINTS" id="PR00080">
    <property type="entry name" value="SDRFAMILY"/>
</dbReference>
<dbReference type="PANTHER" id="PTHR42760:SF133">
    <property type="entry name" value="3-OXOACYL-[ACYL-CARRIER-PROTEIN] REDUCTASE"/>
    <property type="match status" value="1"/>
</dbReference>
<dbReference type="SUPFAM" id="SSF51735">
    <property type="entry name" value="NAD(P)-binding Rossmann-fold domains"/>
    <property type="match status" value="1"/>
</dbReference>
<evidence type="ECO:0000256" key="1">
    <source>
        <dbReference type="ARBA" id="ARBA00006484"/>
    </source>
</evidence>
<dbReference type="InterPro" id="IPR036291">
    <property type="entry name" value="NAD(P)-bd_dom_sf"/>
</dbReference>
<proteinExistence type="inferred from homology"/>
<dbReference type="Proteomes" id="UP000177968">
    <property type="component" value="Unassembled WGS sequence"/>
</dbReference>
<accession>A0A1F6FRD8</accession>
<dbReference type="PRINTS" id="PR00081">
    <property type="entry name" value="GDHRDH"/>
</dbReference>
<keyword evidence="2" id="KW-0560">Oxidoreductase</keyword>
<evidence type="ECO:0000313" key="4">
    <source>
        <dbReference type="Proteomes" id="UP000177968"/>
    </source>
</evidence>
<organism evidence="3 4">
    <name type="scientific">Candidatus Kaiserbacteria bacterium RIFCSPLOWO2_12_FULL_50_28</name>
    <dbReference type="NCBI Taxonomy" id="1798527"/>
    <lineage>
        <taxon>Bacteria</taxon>
        <taxon>Candidatus Kaiseribacteriota</taxon>
    </lineage>
</organism>
<comment type="caution">
    <text evidence="3">The sequence shown here is derived from an EMBL/GenBank/DDBJ whole genome shotgun (WGS) entry which is preliminary data.</text>
</comment>
<evidence type="ECO:0000313" key="3">
    <source>
        <dbReference type="EMBL" id="OGG88421.1"/>
    </source>
</evidence>